<dbReference type="Proteomes" id="UP000320176">
    <property type="component" value="Unassembled WGS sequence"/>
</dbReference>
<dbReference type="Pfam" id="PF07635">
    <property type="entry name" value="PSCyt1"/>
    <property type="match status" value="1"/>
</dbReference>
<reference evidence="4 5" key="1">
    <citation type="submission" date="2019-02" db="EMBL/GenBank/DDBJ databases">
        <title>Deep-cultivation of Planctomycetes and their phenomic and genomic characterization uncovers novel biology.</title>
        <authorList>
            <person name="Wiegand S."/>
            <person name="Jogler M."/>
            <person name="Boedeker C."/>
            <person name="Pinto D."/>
            <person name="Vollmers J."/>
            <person name="Rivas-Marin E."/>
            <person name="Kohn T."/>
            <person name="Peeters S.H."/>
            <person name="Heuer A."/>
            <person name="Rast P."/>
            <person name="Oberbeckmann S."/>
            <person name="Bunk B."/>
            <person name="Jeske O."/>
            <person name="Meyerdierks A."/>
            <person name="Storesund J.E."/>
            <person name="Kallscheuer N."/>
            <person name="Luecker S."/>
            <person name="Lage O.M."/>
            <person name="Pohl T."/>
            <person name="Merkel B.J."/>
            <person name="Hornburger P."/>
            <person name="Mueller R.-W."/>
            <person name="Bruemmer F."/>
            <person name="Labrenz M."/>
            <person name="Spormann A.M."/>
            <person name="Op Den Camp H."/>
            <person name="Overmann J."/>
            <person name="Amann R."/>
            <person name="Jetten M.S.M."/>
            <person name="Mascher T."/>
            <person name="Medema M.H."/>
            <person name="Devos D.P."/>
            <person name="Kaster A.-K."/>
            <person name="Ovreas L."/>
            <person name="Rohde M."/>
            <person name="Galperin M.Y."/>
            <person name="Jogler C."/>
        </authorList>
    </citation>
    <scope>NUCLEOTIDE SEQUENCE [LARGE SCALE GENOMIC DNA]</scope>
    <source>
        <strain evidence="4 5">Pla52n</strain>
    </source>
</reference>
<feature type="domain" description="DUF1553" evidence="2">
    <location>
        <begin position="462"/>
        <end position="698"/>
    </location>
</feature>
<dbReference type="InterPro" id="IPR011429">
    <property type="entry name" value="Cyt_c_Planctomycete-type"/>
</dbReference>
<dbReference type="EMBL" id="SJPN01000004">
    <property type="protein sequence ID" value="TWU02336.1"/>
    <property type="molecule type" value="Genomic_DNA"/>
</dbReference>
<evidence type="ECO:0000313" key="4">
    <source>
        <dbReference type="EMBL" id="TWU02336.1"/>
    </source>
</evidence>
<dbReference type="AlphaFoldDB" id="A0A5C6ATE3"/>
<gene>
    <name evidence="4" type="ORF">Pla52n_33860</name>
</gene>
<proteinExistence type="predicted"/>
<evidence type="ECO:0000259" key="3">
    <source>
        <dbReference type="Pfam" id="PF07635"/>
    </source>
</evidence>
<dbReference type="RefSeq" id="WP_146520684.1">
    <property type="nucleotide sequence ID" value="NZ_CP151726.1"/>
</dbReference>
<dbReference type="InterPro" id="IPR011444">
    <property type="entry name" value="DUF1549"/>
</dbReference>
<keyword evidence="5" id="KW-1185">Reference proteome</keyword>
<protein>
    <submittedName>
        <fullName evidence="4">Planctomycete cytochrome C</fullName>
    </submittedName>
</protein>
<dbReference type="PANTHER" id="PTHR35889">
    <property type="entry name" value="CYCLOINULO-OLIGOSACCHARIDE FRUCTANOTRANSFERASE-RELATED"/>
    <property type="match status" value="1"/>
</dbReference>
<evidence type="ECO:0000313" key="5">
    <source>
        <dbReference type="Proteomes" id="UP000320176"/>
    </source>
</evidence>
<feature type="domain" description="Cytochrome C Planctomycete-type" evidence="3">
    <location>
        <begin position="58"/>
        <end position="116"/>
    </location>
</feature>
<dbReference type="OrthoDB" id="127107at2"/>
<evidence type="ECO:0000259" key="1">
    <source>
        <dbReference type="Pfam" id="PF07583"/>
    </source>
</evidence>
<sequence length="724" mass="81377">MIAAARITARYWIAISLPRWIAVCLVVLTAVLTKMPASANDDADFFERKIRPVLIEHCYECHSESADVVQAGLRLDTPDAMLSGGDSGAALLPGDPDGSLLIRALRYEDSEMPPSGRLDERIVSDFESWVRRGAIDPRPHAPSVNKATEPTIDWDRAREFWSFQRPTFELPKSVPSSRAKGWIDRFVNEKLLAVGIAPSPLADRNTLLRRLCFDLTGLPPTSDQAQEFLGDDRPDAIERLVDRLLASPENGEHWTRTWLDVARYAEDQAHKVGNNDALTYPNAYLYRDWVVNALAADTPYDEFIRLQLAADHFLPDDKSSHIALGFIGLGPKYYRRGAPEVMADEWEDRVDTVSRGLLGLTVACARCHDHKYDPIPTSDYYALAGVFASTKMLNRPLNDSVEVKNGEAAKPQDAVHIVRDGDARDLNVMLRGDVNRKGDVAPRGFLTVLSSDRPKEFKTGSGRADLADAIVDPQNPLTARVIVNRVWRQMMGRGLVESPSNFGMLGERPTHPELLDALAVRFVENGWSLKWLQREIVLSETYQRGGNADEHAIHTDPANQWLGRRSPKRLSIEAYRDAVLWAAGRLDTQVGGRSIEPQDPGETRRTLYSEISRMDLNPLLARFDFPDPNAHSAKRVETTTPLQKLFLMNSPFMIQQAQSLSELTQNSTRDPGGRINWIYQRLFARSPTMNERQLGIEFVATDQPDQWTQYALVLLISNEMMFID</sequence>
<comment type="caution">
    <text evidence="4">The sequence shown here is derived from an EMBL/GenBank/DDBJ whole genome shotgun (WGS) entry which is preliminary data.</text>
</comment>
<dbReference type="PANTHER" id="PTHR35889:SF3">
    <property type="entry name" value="F-BOX DOMAIN-CONTAINING PROTEIN"/>
    <property type="match status" value="1"/>
</dbReference>
<name>A0A5C6ATE3_9BACT</name>
<dbReference type="InterPro" id="IPR022655">
    <property type="entry name" value="DUF1553"/>
</dbReference>
<dbReference type="Pfam" id="PF07587">
    <property type="entry name" value="PSD1"/>
    <property type="match status" value="1"/>
</dbReference>
<organism evidence="4 5">
    <name type="scientific">Stieleria varia</name>
    <dbReference type="NCBI Taxonomy" id="2528005"/>
    <lineage>
        <taxon>Bacteria</taxon>
        <taxon>Pseudomonadati</taxon>
        <taxon>Planctomycetota</taxon>
        <taxon>Planctomycetia</taxon>
        <taxon>Pirellulales</taxon>
        <taxon>Pirellulaceae</taxon>
        <taxon>Stieleria</taxon>
    </lineage>
</organism>
<dbReference type="Pfam" id="PF07583">
    <property type="entry name" value="PSCyt2"/>
    <property type="match status" value="1"/>
</dbReference>
<accession>A0A5C6ATE3</accession>
<evidence type="ECO:0000259" key="2">
    <source>
        <dbReference type="Pfam" id="PF07587"/>
    </source>
</evidence>
<feature type="domain" description="DUF1549" evidence="1">
    <location>
        <begin position="183"/>
        <end position="391"/>
    </location>
</feature>